<dbReference type="AlphaFoldDB" id="A0A3G2T4J4"/>
<gene>
    <name evidence="2" type="ORF">CDG68_15145</name>
</gene>
<reference evidence="2 3" key="1">
    <citation type="submission" date="2018-10" db="EMBL/GenBank/DDBJ databases">
        <title>The complete genome of Acinetobacter wuhouensis strain WCHAW010062.</title>
        <authorList>
            <person name="Hu Y."/>
            <person name="Long H."/>
            <person name="Feng Y."/>
            <person name="Zong Z."/>
        </authorList>
    </citation>
    <scope>NUCLEOTIDE SEQUENCE [LARGE SCALE GENOMIC DNA]</scope>
    <source>
        <strain evidence="2 3">WCHAW010062</strain>
    </source>
</reference>
<keyword evidence="1" id="KW-0472">Membrane</keyword>
<evidence type="ECO:0000313" key="2">
    <source>
        <dbReference type="EMBL" id="AYO54905.1"/>
    </source>
</evidence>
<organism evidence="2 3">
    <name type="scientific">Acinetobacter wuhouensis</name>
    <dbReference type="NCBI Taxonomy" id="1879050"/>
    <lineage>
        <taxon>Bacteria</taxon>
        <taxon>Pseudomonadati</taxon>
        <taxon>Pseudomonadota</taxon>
        <taxon>Gammaproteobacteria</taxon>
        <taxon>Moraxellales</taxon>
        <taxon>Moraxellaceae</taxon>
        <taxon>Acinetobacter</taxon>
    </lineage>
</organism>
<evidence type="ECO:0000313" key="3">
    <source>
        <dbReference type="Proteomes" id="UP000279962"/>
    </source>
</evidence>
<keyword evidence="1" id="KW-0812">Transmembrane</keyword>
<protein>
    <submittedName>
        <fullName evidence="2">Uncharacterized protein</fullName>
    </submittedName>
</protein>
<proteinExistence type="predicted"/>
<dbReference type="EMBL" id="CP033133">
    <property type="protein sequence ID" value="AYO54905.1"/>
    <property type="molecule type" value="Genomic_DNA"/>
</dbReference>
<dbReference type="Proteomes" id="UP000279962">
    <property type="component" value="Chromosome"/>
</dbReference>
<name>A0A3G2T4J4_9GAMM</name>
<sequence length="70" mass="7907">MIQLLLLLVFALLCSYLVLVVILKFKIKPFVFLLIGLCLYCLGLIFYIYMGTRVPDGAITVTPEEVANPR</sequence>
<accession>A0A3G2T4J4</accession>
<feature type="transmembrane region" description="Helical" evidence="1">
    <location>
        <begin position="30"/>
        <end position="49"/>
    </location>
</feature>
<keyword evidence="1" id="KW-1133">Transmembrane helix</keyword>
<evidence type="ECO:0000256" key="1">
    <source>
        <dbReference type="SAM" id="Phobius"/>
    </source>
</evidence>